<keyword evidence="4 7" id="KW-1133">Transmembrane helix</keyword>
<feature type="transmembrane region" description="Helical" evidence="7">
    <location>
        <begin position="108"/>
        <end position="126"/>
    </location>
</feature>
<feature type="transmembrane region" description="Helical" evidence="7">
    <location>
        <begin position="78"/>
        <end position="96"/>
    </location>
</feature>
<evidence type="ECO:0000256" key="2">
    <source>
        <dbReference type="ARBA" id="ARBA00022448"/>
    </source>
</evidence>
<keyword evidence="3 7" id="KW-0812">Transmembrane</keyword>
<feature type="transmembrane region" description="Helical" evidence="7">
    <location>
        <begin position="427"/>
        <end position="447"/>
    </location>
</feature>
<evidence type="ECO:0000256" key="3">
    <source>
        <dbReference type="ARBA" id="ARBA00022692"/>
    </source>
</evidence>
<comment type="subcellular location">
    <subcellularLocation>
        <location evidence="1">Membrane</location>
        <topology evidence="1">Multi-pass membrane protein</topology>
    </subcellularLocation>
</comment>
<feature type="transmembrane region" description="Helical" evidence="7">
    <location>
        <begin position="270"/>
        <end position="295"/>
    </location>
</feature>
<dbReference type="InterPro" id="IPR020846">
    <property type="entry name" value="MFS_dom"/>
</dbReference>
<feature type="transmembrane region" description="Helical" evidence="7">
    <location>
        <begin position="361"/>
        <end position="382"/>
    </location>
</feature>
<dbReference type="Pfam" id="PF07690">
    <property type="entry name" value="MFS_1"/>
    <property type="match status" value="1"/>
</dbReference>
<feature type="transmembrane region" description="Helical" evidence="7">
    <location>
        <begin position="334"/>
        <end position="354"/>
    </location>
</feature>
<dbReference type="PANTHER" id="PTHR43791:SF40">
    <property type="entry name" value="THIAMINE PATHWAY TRANSPORTER THI73"/>
    <property type="match status" value="1"/>
</dbReference>
<dbReference type="InterPro" id="IPR036259">
    <property type="entry name" value="MFS_trans_sf"/>
</dbReference>
<keyword evidence="5 7" id="KW-0472">Membrane</keyword>
<dbReference type="PROSITE" id="PS50850">
    <property type="entry name" value="MFS"/>
    <property type="match status" value="1"/>
</dbReference>
<evidence type="ECO:0000259" key="8">
    <source>
        <dbReference type="PROSITE" id="PS50850"/>
    </source>
</evidence>
<dbReference type="PANTHER" id="PTHR43791">
    <property type="entry name" value="PERMEASE-RELATED"/>
    <property type="match status" value="1"/>
</dbReference>
<feature type="domain" description="Major facilitator superfamily (MFS) profile" evidence="8">
    <location>
        <begin position="41"/>
        <end position="452"/>
    </location>
</feature>
<feature type="transmembrane region" description="Helical" evidence="7">
    <location>
        <begin position="39"/>
        <end position="58"/>
    </location>
</feature>
<dbReference type="InterPro" id="IPR011701">
    <property type="entry name" value="MFS"/>
</dbReference>
<feature type="transmembrane region" description="Helical" evidence="7">
    <location>
        <begin position="132"/>
        <end position="153"/>
    </location>
</feature>
<evidence type="ECO:0000256" key="4">
    <source>
        <dbReference type="ARBA" id="ARBA00022989"/>
    </source>
</evidence>
<evidence type="ECO:0000256" key="5">
    <source>
        <dbReference type="ARBA" id="ARBA00023136"/>
    </source>
</evidence>
<dbReference type="SUPFAM" id="SSF103473">
    <property type="entry name" value="MFS general substrate transporter"/>
    <property type="match status" value="1"/>
</dbReference>
<sequence>MDSVRESQETLEKAASLEEASGQVRDTEQNAQLYRQIDWHIMPLMFLCYFLQFLDKVVLNYANIMGLTTSLHMDTNQFSWLASAFFIAYAVAEFPQGYLLQKFPISKILGVNVFLWGITLCCTAAAKSFASIAALGVLLGCFEAIISPALIMITSQWYTKRMGTPRVGIWYCGLDAGQIIGGLISFGAQHGDATASFSGWRIMFVAVGAFNILVAVAVILFLPNNVDSASFLSEDEKVAIHDLLILDQGGNGKKVFKFWSLWETAADLQVWLLFILTILIAIPSGVITTFSAVLIKGFGYTAKQSALLNMPSGAVSIFATLICTFAILKNFPRWLGICVLMAPTLIGAGLMSFYKGTRGGVLAGIYLINFDVAPLALIYALVGGNTQGYTKRVATNAIVAIGFSVANIIGPQTFRTHEAPGYISAKITIFAVNGASIVVAVLLRLLYGNRNRKRMQNRKMQLDAVGRGEMTVKEIEEDDMTDVTNTAFVYNY</sequence>
<comment type="caution">
    <text evidence="9">The sequence shown here is derived from an EMBL/GenBank/DDBJ whole genome shotgun (WGS) entry which is preliminary data.</text>
</comment>
<keyword evidence="10" id="KW-1185">Reference proteome</keyword>
<proteinExistence type="inferred from homology"/>
<comment type="similarity">
    <text evidence="6">Belongs to the major facilitator superfamily. Allantoate permease family.</text>
</comment>
<dbReference type="Gene3D" id="1.20.1250.20">
    <property type="entry name" value="MFS general substrate transporter like domains"/>
    <property type="match status" value="1"/>
</dbReference>
<evidence type="ECO:0000313" key="10">
    <source>
        <dbReference type="Proteomes" id="UP000799772"/>
    </source>
</evidence>
<feature type="transmembrane region" description="Helical" evidence="7">
    <location>
        <begin position="307"/>
        <end position="328"/>
    </location>
</feature>
<dbReference type="EMBL" id="ML978144">
    <property type="protein sequence ID" value="KAF2092631.1"/>
    <property type="molecule type" value="Genomic_DNA"/>
</dbReference>
<reference evidence="9" key="1">
    <citation type="journal article" date="2020" name="Stud. Mycol.">
        <title>101 Dothideomycetes genomes: a test case for predicting lifestyles and emergence of pathogens.</title>
        <authorList>
            <person name="Haridas S."/>
            <person name="Albert R."/>
            <person name="Binder M."/>
            <person name="Bloem J."/>
            <person name="Labutti K."/>
            <person name="Salamov A."/>
            <person name="Andreopoulos B."/>
            <person name="Baker S."/>
            <person name="Barry K."/>
            <person name="Bills G."/>
            <person name="Bluhm B."/>
            <person name="Cannon C."/>
            <person name="Castanera R."/>
            <person name="Culley D."/>
            <person name="Daum C."/>
            <person name="Ezra D."/>
            <person name="Gonzalez J."/>
            <person name="Henrissat B."/>
            <person name="Kuo A."/>
            <person name="Liang C."/>
            <person name="Lipzen A."/>
            <person name="Lutzoni F."/>
            <person name="Magnuson J."/>
            <person name="Mondo S."/>
            <person name="Nolan M."/>
            <person name="Ohm R."/>
            <person name="Pangilinan J."/>
            <person name="Park H.-J."/>
            <person name="Ramirez L."/>
            <person name="Alfaro M."/>
            <person name="Sun H."/>
            <person name="Tritt A."/>
            <person name="Yoshinaga Y."/>
            <person name="Zwiers L.-H."/>
            <person name="Turgeon B."/>
            <person name="Goodwin S."/>
            <person name="Spatafora J."/>
            <person name="Crous P."/>
            <person name="Grigoriev I."/>
        </authorList>
    </citation>
    <scope>NUCLEOTIDE SEQUENCE</scope>
    <source>
        <strain evidence="9">CBS 133067</strain>
    </source>
</reference>
<accession>A0A9P4I0D2</accession>
<gene>
    <name evidence="9" type="ORF">NA57DRAFT_69692</name>
</gene>
<dbReference type="GO" id="GO:0022857">
    <property type="term" value="F:transmembrane transporter activity"/>
    <property type="evidence" value="ECO:0007669"/>
    <property type="project" value="InterPro"/>
</dbReference>
<dbReference type="Proteomes" id="UP000799772">
    <property type="component" value="Unassembled WGS sequence"/>
</dbReference>
<name>A0A9P4I0D2_9PEZI</name>
<evidence type="ECO:0000313" key="9">
    <source>
        <dbReference type="EMBL" id="KAF2092631.1"/>
    </source>
</evidence>
<protein>
    <submittedName>
        <fullName evidence="9">Allantoate permease</fullName>
    </submittedName>
</protein>
<dbReference type="GO" id="GO:0016020">
    <property type="term" value="C:membrane"/>
    <property type="evidence" value="ECO:0007669"/>
    <property type="project" value="UniProtKB-SubCell"/>
</dbReference>
<evidence type="ECO:0000256" key="7">
    <source>
        <dbReference type="SAM" id="Phobius"/>
    </source>
</evidence>
<keyword evidence="2" id="KW-0813">Transport</keyword>
<dbReference type="AlphaFoldDB" id="A0A9P4I0D2"/>
<feature type="transmembrane region" description="Helical" evidence="7">
    <location>
        <begin position="202"/>
        <end position="222"/>
    </location>
</feature>
<dbReference type="FunFam" id="1.20.1250.20:FF:000064">
    <property type="entry name" value="MFS allantoate transporter"/>
    <property type="match status" value="1"/>
</dbReference>
<organism evidence="9 10">
    <name type="scientific">Rhizodiscina lignyota</name>
    <dbReference type="NCBI Taxonomy" id="1504668"/>
    <lineage>
        <taxon>Eukaryota</taxon>
        <taxon>Fungi</taxon>
        <taxon>Dikarya</taxon>
        <taxon>Ascomycota</taxon>
        <taxon>Pezizomycotina</taxon>
        <taxon>Dothideomycetes</taxon>
        <taxon>Pleosporomycetidae</taxon>
        <taxon>Aulographales</taxon>
        <taxon>Rhizodiscinaceae</taxon>
        <taxon>Rhizodiscina</taxon>
    </lineage>
</organism>
<evidence type="ECO:0000256" key="1">
    <source>
        <dbReference type="ARBA" id="ARBA00004141"/>
    </source>
</evidence>
<evidence type="ECO:0000256" key="6">
    <source>
        <dbReference type="ARBA" id="ARBA00037968"/>
    </source>
</evidence>
<dbReference type="OrthoDB" id="6730379at2759"/>